<feature type="transmembrane region" description="Helical" evidence="13">
    <location>
        <begin position="388"/>
        <end position="407"/>
    </location>
</feature>
<keyword evidence="2 13" id="KW-0812">Transmembrane</keyword>
<name>U5EPK2_9DIPT</name>
<keyword evidence="4 13" id="KW-1133">Transmembrane helix</keyword>
<evidence type="ECO:0000256" key="3">
    <source>
        <dbReference type="ARBA" id="ARBA00022824"/>
    </source>
</evidence>
<evidence type="ECO:0000256" key="7">
    <source>
        <dbReference type="ARBA" id="ARBA00023180"/>
    </source>
</evidence>
<evidence type="ECO:0000256" key="10">
    <source>
        <dbReference type="ARBA" id="ARBA00093557"/>
    </source>
</evidence>
<evidence type="ECO:0000256" key="4">
    <source>
        <dbReference type="ARBA" id="ARBA00022989"/>
    </source>
</evidence>
<feature type="transmembrane region" description="Helical" evidence="13">
    <location>
        <begin position="521"/>
        <end position="546"/>
    </location>
</feature>
<proteinExistence type="evidence at transcript level"/>
<accession>U5EPK2</accession>
<keyword evidence="6" id="KW-1015">Disulfide bond</keyword>
<feature type="transmembrane region" description="Helical" evidence="13">
    <location>
        <begin position="440"/>
        <end position="460"/>
    </location>
</feature>
<dbReference type="PANTHER" id="PTHR13304">
    <property type="entry name" value="GLYCOSYLPHOSPHATIDYLINOSITOL ANCHOR ATTACHMENT 1 PROTEIN"/>
    <property type="match status" value="1"/>
</dbReference>
<dbReference type="GO" id="GO:0042765">
    <property type="term" value="C:GPI-anchor transamidase complex"/>
    <property type="evidence" value="ECO:0007669"/>
    <property type="project" value="InterPro"/>
</dbReference>
<evidence type="ECO:0000256" key="6">
    <source>
        <dbReference type="ARBA" id="ARBA00023157"/>
    </source>
</evidence>
<evidence type="ECO:0000256" key="13">
    <source>
        <dbReference type="SAM" id="Phobius"/>
    </source>
</evidence>
<dbReference type="PANTHER" id="PTHR13304:SF0">
    <property type="entry name" value="GLYCOSYLPHOSPHATIDYLINOSITOL ANCHOR ATTACHMENT 1 PROTEIN"/>
    <property type="match status" value="1"/>
</dbReference>
<evidence type="ECO:0000256" key="9">
    <source>
        <dbReference type="ARBA" id="ARBA00093336"/>
    </source>
</evidence>
<dbReference type="EMBL" id="GANO01000138">
    <property type="protein sequence ID" value="JAB59733.1"/>
    <property type="molecule type" value="mRNA"/>
</dbReference>
<feature type="transmembrane region" description="Helical" evidence="13">
    <location>
        <begin position="621"/>
        <end position="641"/>
    </location>
</feature>
<comment type="subunit">
    <text evidence="10">Heteropentamer. Part of the GPI-anchor transamidase complex, consisting of PIGK, PIGT, PIGS, PIGU and GAA1. Interacts with PIGK.</text>
</comment>
<evidence type="ECO:0000313" key="14">
    <source>
        <dbReference type="EMBL" id="JAB59733.1"/>
    </source>
</evidence>
<dbReference type="Pfam" id="PF04114">
    <property type="entry name" value="Gaa1"/>
    <property type="match status" value="1"/>
</dbReference>
<feature type="transmembrane region" description="Helical" evidence="13">
    <location>
        <begin position="20"/>
        <end position="42"/>
    </location>
</feature>
<dbReference type="AlphaFoldDB" id="U5EPK2"/>
<evidence type="ECO:0000256" key="5">
    <source>
        <dbReference type="ARBA" id="ARBA00023136"/>
    </source>
</evidence>
<comment type="function">
    <text evidence="9">Component of the glycosylphosphatidylinositol-anchor (GPI-anchor) transamidase (GPI-T) complex that catalyzes the formation of the linkage between a proprotein and a GPI-anchor and participates in GPI anchored protein biosynthesis. Binds GPI-anchor.</text>
</comment>
<organism evidence="14">
    <name type="scientific">Corethrella appendiculata</name>
    <dbReference type="NCBI Taxonomy" id="1370023"/>
    <lineage>
        <taxon>Eukaryota</taxon>
        <taxon>Metazoa</taxon>
        <taxon>Ecdysozoa</taxon>
        <taxon>Arthropoda</taxon>
        <taxon>Hexapoda</taxon>
        <taxon>Insecta</taxon>
        <taxon>Pterygota</taxon>
        <taxon>Neoptera</taxon>
        <taxon>Endopterygota</taxon>
        <taxon>Diptera</taxon>
        <taxon>Nematocera</taxon>
        <taxon>Culicoidea</taxon>
        <taxon>Chaoboridae</taxon>
        <taxon>Corethrella</taxon>
    </lineage>
</organism>
<dbReference type="FunFam" id="3.40.630.10:FF:000047">
    <property type="entry name" value="Glycosylphosphatidylinositol anchor attachment 1 protein"/>
    <property type="match status" value="1"/>
</dbReference>
<keyword evidence="3" id="KW-0256">Endoplasmic reticulum</keyword>
<evidence type="ECO:0000256" key="8">
    <source>
        <dbReference type="ARBA" id="ARBA00083563"/>
    </source>
</evidence>
<evidence type="ECO:0000256" key="11">
    <source>
        <dbReference type="ARBA" id="ARBA00093619"/>
    </source>
</evidence>
<evidence type="ECO:0000256" key="2">
    <source>
        <dbReference type="ARBA" id="ARBA00022692"/>
    </source>
</evidence>
<comment type="subcellular location">
    <subcellularLocation>
        <location evidence="1">Endoplasmic reticulum membrane</location>
        <topology evidence="1">Multi-pass membrane protein</topology>
    </subcellularLocation>
</comment>
<keyword evidence="5 13" id="KW-0472">Membrane</keyword>
<reference evidence="14" key="1">
    <citation type="journal article" date="2014" name="Insect Biochem. Mol. Biol.">
        <title>An insight into the sialome of the frog biting fly, Corethrella appendiculata.</title>
        <authorList>
            <person name="Ribeiro J.M.C."/>
            <person name="Chagas A.C."/>
            <person name="Pham V.M."/>
            <person name="Lounibos L.P."/>
            <person name="Calvo E."/>
        </authorList>
    </citation>
    <scope>NUCLEOTIDE SEQUENCE</scope>
    <source>
        <tissue evidence="14">Salivary glands</tissue>
    </source>
</reference>
<evidence type="ECO:0000256" key="1">
    <source>
        <dbReference type="ARBA" id="ARBA00004477"/>
    </source>
</evidence>
<evidence type="ECO:0000256" key="12">
    <source>
        <dbReference type="ARBA" id="ARBA00093661"/>
    </source>
</evidence>
<dbReference type="GO" id="GO:0016255">
    <property type="term" value="P:attachment of GPI anchor to protein"/>
    <property type="evidence" value="ECO:0007669"/>
    <property type="project" value="TreeGrafter"/>
</dbReference>
<dbReference type="InterPro" id="IPR007246">
    <property type="entry name" value="Gaa1"/>
</dbReference>
<dbReference type="PIRSF" id="PIRSF036762">
    <property type="entry name" value="GAA1"/>
    <property type="match status" value="1"/>
</dbReference>
<sequence>MGLLTDPSISQKTKYSNKLITYNRGICFTLYLIGLIYFCFLADNNFNSSTYFSENALLPGLVYTDFNYDVINLAENLQNDLERERETHKNVMPYAWILAKMRRIGLETHTHNFTLNYPLGGGKIFKGKNVYGILRAPRIGSTESIVISVPYRTPESVHPEITHGLSLILAFADFARRQVYWAKDIIFLVTEQEQLGMQAWLQAYYGSDDNDNSILDSGSLNGRAGAIQAAINLELQSFSIDYINLKIEGLNGQLPNLDLHNLVQHLSHKQGVSTAYKLTSSKGKPGRTYEDKLFNLLSMIITQSNGVPTGNHGLFHKYGIEALTLEGYKKEEKLTSGQVKQKIYSLLKIIDGISRSLNNLLERFHQSYFFYLLVTEDRFVSIGDYMPVLGLMAGALLIKAFILWLSLNREPTNAIVDDQNDDEEDSSGKPECKNEQKFNFLQVGILLIVAHSLGVLTSYLPLSTSLDKYIHANGMSTQLGLFYIILSVSLFAIILPAFTTLNELENEILHIAVLLEVGTALIAVGMLNFSLGFLLSVGIVPFAIYVNPKQYVTAKSGLQKQLSRLNCLLFHPLCVVYCIVIALTAYSFHELSAENILKKAVKATMDAITYSVVDSMIYGNWMFNLISIIFFPVWILFWILLFPKTIVDKKVAKLKINWKENNTDKIKHPIAINH</sequence>
<protein>
    <recommendedName>
        <fullName evidence="11">GPI-anchor transamidase component GPAA1</fullName>
    </recommendedName>
    <alternativeName>
        <fullName evidence="8">GAA1 protein homolog</fullName>
    </alternativeName>
    <alternativeName>
        <fullName evidence="12">Glycosylphosphatidylinositol anchor attachment 1 protein</fullName>
    </alternativeName>
</protein>
<keyword evidence="7" id="KW-0325">Glycoprotein</keyword>
<feature type="transmembrane region" description="Helical" evidence="13">
    <location>
        <begin position="567"/>
        <end position="588"/>
    </location>
</feature>
<feature type="transmembrane region" description="Helical" evidence="13">
    <location>
        <begin position="481"/>
        <end position="501"/>
    </location>
</feature>